<organism evidence="1 2">
    <name type="scientific">Swaminathania salitolerans</name>
    <dbReference type="NCBI Taxonomy" id="182838"/>
    <lineage>
        <taxon>Bacteria</taxon>
        <taxon>Pseudomonadati</taxon>
        <taxon>Pseudomonadota</taxon>
        <taxon>Alphaproteobacteria</taxon>
        <taxon>Acetobacterales</taxon>
        <taxon>Acetobacteraceae</taxon>
        <taxon>Swaminathania</taxon>
    </lineage>
</organism>
<gene>
    <name evidence="1" type="ORF">SSA02_24580</name>
</gene>
<dbReference type="SFLD" id="SFLDS00005">
    <property type="entry name" value="Isoprenoid_Synthase_Type_I"/>
    <property type="match status" value="1"/>
</dbReference>
<accession>A0A511BSN8</accession>
<dbReference type="Proteomes" id="UP000321405">
    <property type="component" value="Unassembled WGS sequence"/>
</dbReference>
<dbReference type="SFLD" id="SFLDG01212">
    <property type="entry name" value="Phytoene_synthase_like"/>
    <property type="match status" value="1"/>
</dbReference>
<dbReference type="RefSeq" id="WP_147094360.1">
    <property type="nucleotide sequence ID" value="NZ_BJVC01000007.1"/>
</dbReference>
<dbReference type="Pfam" id="PF00494">
    <property type="entry name" value="SQS_PSY"/>
    <property type="match status" value="1"/>
</dbReference>
<dbReference type="GO" id="GO:0004311">
    <property type="term" value="F:geranylgeranyl diphosphate synthase activity"/>
    <property type="evidence" value="ECO:0007669"/>
    <property type="project" value="InterPro"/>
</dbReference>
<protein>
    <submittedName>
        <fullName evidence="1">Squalene synthase HpnC</fullName>
    </submittedName>
</protein>
<sequence>MNDLSVKPADSVWGEKDVTSRKGAEDENFPVGSLLFARRNRAHVTAYYNFARVIDDMVDNAELSPEAKIARLRAMEAVLRGEREAPHRADAQTAVVLRRHLLETGVPLETAADLITAFCQDAVKNRYASWEELLGYCRYSANPVGRFLLLLHGEDDCTLPLSDALCSALQVLNHLQDVTADLKLLDRSYLPQDYLDSAGAQIDDVLLARSKPGLRRVFDRLLDEVDILNDRASVLPGLVRDRRMRAYCAVVLGLSRRLASRLRRDDPVASRVKLHKRDGALALGQGIRALFPVRKSM</sequence>
<name>A0A511BSN8_9PROT</name>
<comment type="caution">
    <text evidence="1">The sequence shown here is derived from an EMBL/GenBank/DDBJ whole genome shotgun (WGS) entry which is preliminary data.</text>
</comment>
<dbReference type="PANTHER" id="PTHR31480">
    <property type="entry name" value="BIFUNCTIONAL LYCOPENE CYCLASE/PHYTOENE SYNTHASE"/>
    <property type="match status" value="1"/>
</dbReference>
<keyword evidence="2" id="KW-1185">Reference proteome</keyword>
<dbReference type="SFLD" id="SFLDG01018">
    <property type="entry name" value="Squalene/Phytoene_Synthase_Lik"/>
    <property type="match status" value="1"/>
</dbReference>
<dbReference type="InterPro" id="IPR002060">
    <property type="entry name" value="Squ/phyt_synthse"/>
</dbReference>
<dbReference type="SUPFAM" id="SSF48576">
    <property type="entry name" value="Terpenoid synthases"/>
    <property type="match status" value="1"/>
</dbReference>
<evidence type="ECO:0000313" key="2">
    <source>
        <dbReference type="Proteomes" id="UP000321405"/>
    </source>
</evidence>
<dbReference type="OrthoDB" id="9807580at2"/>
<evidence type="ECO:0000313" key="1">
    <source>
        <dbReference type="EMBL" id="GEL03295.1"/>
    </source>
</evidence>
<dbReference type="InterPro" id="IPR008949">
    <property type="entry name" value="Isoprenoid_synthase_dom_sf"/>
</dbReference>
<reference evidence="1 2" key="1">
    <citation type="submission" date="2019-07" db="EMBL/GenBank/DDBJ databases">
        <title>Whole genome shotgun sequence of Swaminathania salitolerans NBRC 104436.</title>
        <authorList>
            <person name="Hosoyama A."/>
            <person name="Uohara A."/>
            <person name="Ohji S."/>
            <person name="Ichikawa N."/>
        </authorList>
    </citation>
    <scope>NUCLEOTIDE SEQUENCE [LARGE SCALE GENOMIC DNA]</scope>
    <source>
        <strain evidence="1 2">NBRC 104436</strain>
    </source>
</reference>
<dbReference type="InterPro" id="IPR044843">
    <property type="entry name" value="Trans_IPPS_bact-type"/>
</dbReference>
<dbReference type="AlphaFoldDB" id="A0A511BSN8"/>
<dbReference type="Gene3D" id="1.10.600.10">
    <property type="entry name" value="Farnesyl Diphosphate Synthase"/>
    <property type="match status" value="1"/>
</dbReference>
<dbReference type="EMBL" id="BJVC01000007">
    <property type="protein sequence ID" value="GEL03295.1"/>
    <property type="molecule type" value="Genomic_DNA"/>
</dbReference>
<proteinExistence type="predicted"/>